<evidence type="ECO:0000259" key="6">
    <source>
        <dbReference type="Pfam" id="PF08281"/>
    </source>
</evidence>
<dbReference type="InterPro" id="IPR013325">
    <property type="entry name" value="RNA_pol_sigma_r2"/>
</dbReference>
<dbReference type="InterPro" id="IPR036388">
    <property type="entry name" value="WH-like_DNA-bd_sf"/>
</dbReference>
<accession>A0A8E6EXX1</accession>
<dbReference type="InterPro" id="IPR039425">
    <property type="entry name" value="RNA_pol_sigma-70-like"/>
</dbReference>
<dbReference type="Proteomes" id="UP000676194">
    <property type="component" value="Chromosome"/>
</dbReference>
<evidence type="ECO:0000313" key="7">
    <source>
        <dbReference type="EMBL" id="QVL32078.1"/>
    </source>
</evidence>
<evidence type="ECO:0000256" key="4">
    <source>
        <dbReference type="ARBA" id="ARBA00023163"/>
    </source>
</evidence>
<sequence length="175" mass="19873">MSKVASTDAGLVAAVLAGDRRAFGLLYDRHAGLVRTIALTANRDQSTVDDITQETFLRAYRQLATLKTPEHFSFWLAGVTRRVVQETVRKKKLEPLSDKTDRKLNDTPNDVRELIARLPEEERMAICLFFLQEEDVATTADRLQRSRSGTYALIKQALARLAKWWHSDEPSEVQS</sequence>
<reference evidence="7" key="1">
    <citation type="submission" date="2021-05" db="EMBL/GenBank/DDBJ databases">
        <title>Complete genome sequence of the cellulolytic planctomycete Telmatocola sphagniphila SP2T and characterization of the first cellulase from planctomycetes.</title>
        <authorList>
            <person name="Rakitin A.L."/>
            <person name="Beletsky A.V."/>
            <person name="Naumoff D.G."/>
            <person name="Kulichevskaya I.S."/>
            <person name="Mardanov A.V."/>
            <person name="Ravin N.V."/>
            <person name="Dedysh S.N."/>
        </authorList>
    </citation>
    <scope>NUCLEOTIDE SEQUENCE</scope>
    <source>
        <strain evidence="7">SP2T</strain>
    </source>
</reference>
<dbReference type="InterPro" id="IPR013324">
    <property type="entry name" value="RNA_pol_sigma_r3/r4-like"/>
</dbReference>
<organism evidence="7 8">
    <name type="scientific">Telmatocola sphagniphila</name>
    <dbReference type="NCBI Taxonomy" id="1123043"/>
    <lineage>
        <taxon>Bacteria</taxon>
        <taxon>Pseudomonadati</taxon>
        <taxon>Planctomycetota</taxon>
        <taxon>Planctomycetia</taxon>
        <taxon>Gemmatales</taxon>
        <taxon>Gemmataceae</taxon>
    </lineage>
</organism>
<dbReference type="Pfam" id="PF08281">
    <property type="entry name" value="Sigma70_r4_2"/>
    <property type="match status" value="1"/>
</dbReference>
<dbReference type="InterPro" id="IPR013249">
    <property type="entry name" value="RNA_pol_sigma70_r4_t2"/>
</dbReference>
<proteinExistence type="inferred from homology"/>
<feature type="domain" description="RNA polymerase sigma-70 region 2" evidence="5">
    <location>
        <begin position="26"/>
        <end position="92"/>
    </location>
</feature>
<evidence type="ECO:0000256" key="3">
    <source>
        <dbReference type="ARBA" id="ARBA00023082"/>
    </source>
</evidence>
<name>A0A8E6EXX1_9BACT</name>
<feature type="domain" description="RNA polymerase sigma factor 70 region 4 type 2" evidence="6">
    <location>
        <begin position="110"/>
        <end position="161"/>
    </location>
</feature>
<dbReference type="Gene3D" id="1.10.10.10">
    <property type="entry name" value="Winged helix-like DNA-binding domain superfamily/Winged helix DNA-binding domain"/>
    <property type="match status" value="1"/>
</dbReference>
<keyword evidence="2" id="KW-0805">Transcription regulation</keyword>
<dbReference type="GO" id="GO:0006352">
    <property type="term" value="P:DNA-templated transcription initiation"/>
    <property type="evidence" value="ECO:0007669"/>
    <property type="project" value="InterPro"/>
</dbReference>
<dbReference type="InterPro" id="IPR014284">
    <property type="entry name" value="RNA_pol_sigma-70_dom"/>
</dbReference>
<dbReference type="RefSeq" id="WP_213496694.1">
    <property type="nucleotide sequence ID" value="NZ_CP074694.1"/>
</dbReference>
<dbReference type="GO" id="GO:0003677">
    <property type="term" value="F:DNA binding"/>
    <property type="evidence" value="ECO:0007669"/>
    <property type="project" value="InterPro"/>
</dbReference>
<dbReference type="EMBL" id="CP074694">
    <property type="protein sequence ID" value="QVL32078.1"/>
    <property type="molecule type" value="Genomic_DNA"/>
</dbReference>
<gene>
    <name evidence="7" type="ORF">KIH39_25115</name>
</gene>
<keyword evidence="4" id="KW-0804">Transcription</keyword>
<dbReference type="GO" id="GO:0016987">
    <property type="term" value="F:sigma factor activity"/>
    <property type="evidence" value="ECO:0007669"/>
    <property type="project" value="UniProtKB-KW"/>
</dbReference>
<comment type="similarity">
    <text evidence="1">Belongs to the sigma-70 factor family. ECF subfamily.</text>
</comment>
<keyword evidence="3" id="KW-0731">Sigma factor</keyword>
<dbReference type="Gene3D" id="1.10.1740.10">
    <property type="match status" value="1"/>
</dbReference>
<dbReference type="PANTHER" id="PTHR43133">
    <property type="entry name" value="RNA POLYMERASE ECF-TYPE SIGMA FACTO"/>
    <property type="match status" value="1"/>
</dbReference>
<dbReference type="PANTHER" id="PTHR43133:SF51">
    <property type="entry name" value="RNA POLYMERASE SIGMA FACTOR"/>
    <property type="match status" value="1"/>
</dbReference>
<dbReference type="AlphaFoldDB" id="A0A8E6EXX1"/>
<dbReference type="SUPFAM" id="SSF88946">
    <property type="entry name" value="Sigma2 domain of RNA polymerase sigma factors"/>
    <property type="match status" value="1"/>
</dbReference>
<dbReference type="SUPFAM" id="SSF88659">
    <property type="entry name" value="Sigma3 and sigma4 domains of RNA polymerase sigma factors"/>
    <property type="match status" value="1"/>
</dbReference>
<keyword evidence="8" id="KW-1185">Reference proteome</keyword>
<evidence type="ECO:0000313" key="8">
    <source>
        <dbReference type="Proteomes" id="UP000676194"/>
    </source>
</evidence>
<dbReference type="InterPro" id="IPR007627">
    <property type="entry name" value="RNA_pol_sigma70_r2"/>
</dbReference>
<evidence type="ECO:0000256" key="2">
    <source>
        <dbReference type="ARBA" id="ARBA00023015"/>
    </source>
</evidence>
<dbReference type="Pfam" id="PF04542">
    <property type="entry name" value="Sigma70_r2"/>
    <property type="match status" value="1"/>
</dbReference>
<protein>
    <submittedName>
        <fullName evidence="7">Sigma-70 family RNA polymerase sigma factor</fullName>
    </submittedName>
</protein>
<evidence type="ECO:0000259" key="5">
    <source>
        <dbReference type="Pfam" id="PF04542"/>
    </source>
</evidence>
<dbReference type="NCBIfam" id="TIGR02937">
    <property type="entry name" value="sigma70-ECF"/>
    <property type="match status" value="1"/>
</dbReference>
<evidence type="ECO:0000256" key="1">
    <source>
        <dbReference type="ARBA" id="ARBA00010641"/>
    </source>
</evidence>
<dbReference type="KEGG" id="tsph:KIH39_25115"/>